<feature type="transmembrane region" description="Helical" evidence="1">
    <location>
        <begin position="145"/>
        <end position="169"/>
    </location>
</feature>
<evidence type="ECO:0000313" key="2">
    <source>
        <dbReference type="EMBL" id="TWF90894.1"/>
    </source>
</evidence>
<dbReference type="Proteomes" id="UP000317940">
    <property type="component" value="Unassembled WGS sequence"/>
</dbReference>
<dbReference type="Pfam" id="PF03596">
    <property type="entry name" value="Cad"/>
    <property type="match status" value="1"/>
</dbReference>
<keyword evidence="3" id="KW-1185">Reference proteome</keyword>
<organism evidence="2 3">
    <name type="scientific">Kitasatospora viridis</name>
    <dbReference type="NCBI Taxonomy" id="281105"/>
    <lineage>
        <taxon>Bacteria</taxon>
        <taxon>Bacillati</taxon>
        <taxon>Actinomycetota</taxon>
        <taxon>Actinomycetes</taxon>
        <taxon>Kitasatosporales</taxon>
        <taxon>Streptomycetaceae</taxon>
        <taxon>Kitasatospora</taxon>
    </lineage>
</organism>
<feature type="transmembrane region" description="Helical" evidence="1">
    <location>
        <begin position="120"/>
        <end position="139"/>
    </location>
</feature>
<feature type="transmembrane region" description="Helical" evidence="1">
    <location>
        <begin position="82"/>
        <end position="100"/>
    </location>
</feature>
<keyword evidence="1" id="KW-0812">Transmembrane</keyword>
<gene>
    <name evidence="2" type="ORF">FHX73_126</name>
</gene>
<evidence type="ECO:0000313" key="3">
    <source>
        <dbReference type="Proteomes" id="UP000317940"/>
    </source>
</evidence>
<feature type="transmembrane region" description="Helical" evidence="1">
    <location>
        <begin position="15"/>
        <end position="41"/>
    </location>
</feature>
<dbReference type="EMBL" id="VIWT01000002">
    <property type="protein sequence ID" value="TWF90894.1"/>
    <property type="molecule type" value="Genomic_DNA"/>
</dbReference>
<name>A0A561TUX1_9ACTN</name>
<dbReference type="AlphaFoldDB" id="A0A561TUX1"/>
<proteinExistence type="predicted"/>
<reference evidence="2 3" key="1">
    <citation type="submission" date="2019-06" db="EMBL/GenBank/DDBJ databases">
        <title>Sequencing the genomes of 1000 actinobacteria strains.</title>
        <authorList>
            <person name="Klenk H.-P."/>
        </authorList>
    </citation>
    <scope>NUCLEOTIDE SEQUENCE [LARGE SCALE GENOMIC DNA]</scope>
    <source>
        <strain evidence="2 3">DSM 44826</strain>
    </source>
</reference>
<evidence type="ECO:0000256" key="1">
    <source>
        <dbReference type="SAM" id="Phobius"/>
    </source>
</evidence>
<feature type="transmembrane region" description="Helical" evidence="1">
    <location>
        <begin position="53"/>
        <end position="76"/>
    </location>
</feature>
<dbReference type="InterPro" id="IPR004676">
    <property type="entry name" value="Cd-R_transporter"/>
</dbReference>
<sequence length="207" mass="21284">MGRRRRADQWGRVTASLLATAVVAFLGTTVDDLIVLAALFLARRTSGSPRAAVIVAGQYAGFAAVLGVALLAATGLRILPDHWVGLLGLVPIGFGVRGLWRLRDSAPGAPPQLATTAPRIAVLVFANGADNISVFTPLFRTLHMTGALLATALFLALIGLWCAAGALLGGHRAVVATLGRVGHWLIPAVFIAVGILILTAGGSLMGA</sequence>
<dbReference type="OrthoDB" id="7995400at2"/>
<comment type="caution">
    <text evidence="2">The sequence shown here is derived from an EMBL/GenBank/DDBJ whole genome shotgun (WGS) entry which is preliminary data.</text>
</comment>
<accession>A0A561TUX1</accession>
<protein>
    <submittedName>
        <fullName evidence="2">Cadmium resistance protein CadD (Predicted permease)</fullName>
    </submittedName>
</protein>
<keyword evidence="1" id="KW-0472">Membrane</keyword>
<feature type="transmembrane region" description="Helical" evidence="1">
    <location>
        <begin position="181"/>
        <end position="205"/>
    </location>
</feature>
<keyword evidence="1" id="KW-1133">Transmembrane helix</keyword>